<keyword evidence="3" id="KW-1185">Reference proteome</keyword>
<name>A0ABD1XJ66_9MARC</name>
<feature type="compositionally biased region" description="Basic and acidic residues" evidence="1">
    <location>
        <begin position="223"/>
        <end position="249"/>
    </location>
</feature>
<evidence type="ECO:0000313" key="2">
    <source>
        <dbReference type="EMBL" id="KAL2608987.1"/>
    </source>
</evidence>
<accession>A0ABD1XJ66</accession>
<evidence type="ECO:0000256" key="1">
    <source>
        <dbReference type="SAM" id="MobiDB-lite"/>
    </source>
</evidence>
<comment type="caution">
    <text evidence="2">The sequence shown here is derived from an EMBL/GenBank/DDBJ whole genome shotgun (WGS) entry which is preliminary data.</text>
</comment>
<feature type="region of interest" description="Disordered" evidence="1">
    <location>
        <begin position="223"/>
        <end position="310"/>
    </location>
</feature>
<feature type="compositionally biased region" description="Polar residues" evidence="1">
    <location>
        <begin position="283"/>
        <end position="292"/>
    </location>
</feature>
<dbReference type="AlphaFoldDB" id="A0ABD1XJ66"/>
<feature type="compositionally biased region" description="Basic and acidic residues" evidence="1">
    <location>
        <begin position="408"/>
        <end position="426"/>
    </location>
</feature>
<dbReference type="EMBL" id="JBHFFA010000008">
    <property type="protein sequence ID" value="KAL2608987.1"/>
    <property type="molecule type" value="Genomic_DNA"/>
</dbReference>
<evidence type="ECO:0000313" key="3">
    <source>
        <dbReference type="Proteomes" id="UP001605036"/>
    </source>
</evidence>
<organism evidence="2 3">
    <name type="scientific">Riccia fluitans</name>
    <dbReference type="NCBI Taxonomy" id="41844"/>
    <lineage>
        <taxon>Eukaryota</taxon>
        <taxon>Viridiplantae</taxon>
        <taxon>Streptophyta</taxon>
        <taxon>Embryophyta</taxon>
        <taxon>Marchantiophyta</taxon>
        <taxon>Marchantiopsida</taxon>
        <taxon>Marchantiidae</taxon>
        <taxon>Marchantiales</taxon>
        <taxon>Ricciaceae</taxon>
        <taxon>Riccia</taxon>
    </lineage>
</organism>
<evidence type="ECO:0008006" key="4">
    <source>
        <dbReference type="Google" id="ProtNLM"/>
    </source>
</evidence>
<reference evidence="2 3" key="1">
    <citation type="submission" date="2024-09" db="EMBL/GenBank/DDBJ databases">
        <title>Chromosome-scale assembly of Riccia fluitans.</title>
        <authorList>
            <person name="Paukszto L."/>
            <person name="Sawicki J."/>
            <person name="Karawczyk K."/>
            <person name="Piernik-Szablinska J."/>
            <person name="Szczecinska M."/>
            <person name="Mazdziarz M."/>
        </authorList>
    </citation>
    <scope>NUCLEOTIDE SEQUENCE [LARGE SCALE GENOMIC DNA]</scope>
    <source>
        <strain evidence="2">Rf_01</strain>
        <tissue evidence="2">Aerial parts of the thallus</tissue>
    </source>
</reference>
<proteinExistence type="predicted"/>
<sequence length="491" mass="56939">MSVRYHAPRPWPDDFSLVDTIQIDRSEFNTTEVIEQFGRVRIIPRAWTIRKLDWYLDILEFVCIRRLWRQKEKVFGPYNYISGTHDYVLLQDSNTLQFWFPKYLREEEEGRTFYTSTAIWIWSYGCYCKAIGGNTAYPPGCFCLELFNRGLCIQCSYNPRLHTRGGFEVIKDSQVELSPDNVEETLSQNICLCKEIFSIEKKCFCGYGTEKYQAVGKTIHEEEILRSEQSPERSRESNSKMDRNSEAKPKTVGTEPVRRRRPSRQDRNAKQNPIAAAKDWKQTNENNPQTKRMNARRHSSDDEVQQANQDLPKVRKSRRVPEKVFDVSLTIGVPGANIDTEIFYLLVSFLHQRAEMGVLALERGDAFLELHVQGMMRLKTSNTRSLKAKIKSWIGWDYHGLIGSEGSRKENNDDVKELPGKEHSDGPADEDAISMIPIVDLNRNIDSSANLDRVWDTLLYAGFGVGIYRSNNDVKQEKSMENLLDYFHLWD</sequence>
<gene>
    <name evidence="2" type="ORF">R1flu_027560</name>
</gene>
<feature type="region of interest" description="Disordered" evidence="1">
    <location>
        <begin position="408"/>
        <end position="430"/>
    </location>
</feature>
<dbReference type="Proteomes" id="UP001605036">
    <property type="component" value="Unassembled WGS sequence"/>
</dbReference>
<protein>
    <recommendedName>
        <fullName evidence="4">DUF4283 domain-containing protein</fullName>
    </recommendedName>
</protein>